<evidence type="ECO:0000313" key="3">
    <source>
        <dbReference type="Proteomes" id="UP000199226"/>
    </source>
</evidence>
<dbReference type="AlphaFoldDB" id="A0A1G9LSS5"/>
<proteinExistence type="predicted"/>
<gene>
    <name evidence="2" type="ORF">SAMN05421813_10165</name>
</gene>
<evidence type="ECO:0000313" key="2">
    <source>
        <dbReference type="EMBL" id="SDL64525.1"/>
    </source>
</evidence>
<sequence>MSKSFHYRIRKIHRYLGLLLGIQFIFWTVGGIYFSWSNMDEIHGDLNRNPSPLIYAGSGFISPSVALGKMKSSGHYVDSIHDIKLIQLSGKPYYQFLINDHSVSTHANHTSKPKYKVQLANAITGELRGPLVESEAISIAKDGFKGSSAIREVKLLTETSSHHEYRSGPLPAYAVSFEHPGNATVFVSTELGTIQKIRIEKWRIFDFLWMMHTMDYQGRDNFGNILLRGFSIFGLFTIFSGFILFYVSSGKRKNRIRQK</sequence>
<protein>
    <recommendedName>
        <fullName evidence="4">PepSY-associated TM region</fullName>
    </recommendedName>
</protein>
<accession>A0A1G9LSS5</accession>
<dbReference type="OrthoDB" id="9806195at2"/>
<keyword evidence="1" id="KW-0812">Transmembrane</keyword>
<reference evidence="3" key="1">
    <citation type="submission" date="2016-10" db="EMBL/GenBank/DDBJ databases">
        <authorList>
            <person name="Varghese N."/>
            <person name="Submissions S."/>
        </authorList>
    </citation>
    <scope>NUCLEOTIDE SEQUENCE [LARGE SCALE GENOMIC DNA]</scope>
    <source>
        <strain evidence="3">DSM 24536</strain>
    </source>
</reference>
<evidence type="ECO:0008006" key="4">
    <source>
        <dbReference type="Google" id="ProtNLM"/>
    </source>
</evidence>
<dbReference type="RefSeq" id="WP_090697440.1">
    <property type="nucleotide sequence ID" value="NZ_FNHH01000001.1"/>
</dbReference>
<name>A0A1G9LSS5_9SPHI</name>
<keyword evidence="1" id="KW-1133">Transmembrane helix</keyword>
<keyword evidence="1" id="KW-0472">Membrane</keyword>
<feature type="transmembrane region" description="Helical" evidence="1">
    <location>
        <begin position="225"/>
        <end position="247"/>
    </location>
</feature>
<evidence type="ECO:0000256" key="1">
    <source>
        <dbReference type="SAM" id="Phobius"/>
    </source>
</evidence>
<dbReference type="Proteomes" id="UP000199226">
    <property type="component" value="Unassembled WGS sequence"/>
</dbReference>
<feature type="transmembrane region" description="Helical" evidence="1">
    <location>
        <begin position="12"/>
        <end position="36"/>
    </location>
</feature>
<organism evidence="2 3">
    <name type="scientific">Daejeonella rubra</name>
    <dbReference type="NCBI Taxonomy" id="990371"/>
    <lineage>
        <taxon>Bacteria</taxon>
        <taxon>Pseudomonadati</taxon>
        <taxon>Bacteroidota</taxon>
        <taxon>Sphingobacteriia</taxon>
        <taxon>Sphingobacteriales</taxon>
        <taxon>Sphingobacteriaceae</taxon>
        <taxon>Daejeonella</taxon>
    </lineage>
</organism>
<dbReference type="STRING" id="990371.SAMN05421813_10165"/>
<keyword evidence="3" id="KW-1185">Reference proteome</keyword>
<dbReference type="EMBL" id="FNHH01000001">
    <property type="protein sequence ID" value="SDL64525.1"/>
    <property type="molecule type" value="Genomic_DNA"/>
</dbReference>